<evidence type="ECO:0000313" key="2">
    <source>
        <dbReference type="Proteomes" id="UP001549145"/>
    </source>
</evidence>
<comment type="caution">
    <text evidence="1">The sequence shown here is derived from an EMBL/GenBank/DDBJ whole genome shotgun (WGS) entry which is preliminary data.</text>
</comment>
<evidence type="ECO:0000313" key="1">
    <source>
        <dbReference type="EMBL" id="MET3694746.1"/>
    </source>
</evidence>
<accession>A0ABV2LA63</accession>
<proteinExistence type="predicted"/>
<organism evidence="1 2">
    <name type="scientific">Methylobacterium goesingense</name>
    <dbReference type="NCBI Taxonomy" id="243690"/>
    <lineage>
        <taxon>Bacteria</taxon>
        <taxon>Pseudomonadati</taxon>
        <taxon>Pseudomonadota</taxon>
        <taxon>Alphaproteobacteria</taxon>
        <taxon>Hyphomicrobiales</taxon>
        <taxon>Methylobacteriaceae</taxon>
        <taxon>Methylobacterium</taxon>
    </lineage>
</organism>
<name>A0ABV2LA63_9HYPH</name>
<reference evidence="1 2" key="1">
    <citation type="submission" date="2024-06" db="EMBL/GenBank/DDBJ databases">
        <title>Genomic Encyclopedia of Type Strains, Phase IV (KMG-IV): sequencing the most valuable type-strain genomes for metagenomic binning, comparative biology and taxonomic classification.</title>
        <authorList>
            <person name="Goeker M."/>
        </authorList>
    </citation>
    <scope>NUCLEOTIDE SEQUENCE [LARGE SCALE GENOMIC DNA]</scope>
    <source>
        <strain evidence="1 2">DSM 21331</strain>
    </source>
</reference>
<keyword evidence="2" id="KW-1185">Reference proteome</keyword>
<dbReference type="EMBL" id="JBEPMM010000017">
    <property type="protein sequence ID" value="MET3694746.1"/>
    <property type="molecule type" value="Genomic_DNA"/>
</dbReference>
<gene>
    <name evidence="1" type="ORF">ABID43_004309</name>
</gene>
<protein>
    <submittedName>
        <fullName evidence="1">Uncharacterized protein</fullName>
    </submittedName>
</protein>
<sequence length="57" mass="5942">MNGRRNLMIPHDGSVVVCDGRRVLLPRVAELSRLGACPSQNLRTIGAGAATAGSPKT</sequence>
<dbReference type="Proteomes" id="UP001549145">
    <property type="component" value="Unassembled WGS sequence"/>
</dbReference>